<protein>
    <recommendedName>
        <fullName evidence="3">Phosphoglycolate phosphatase</fullName>
    </recommendedName>
</protein>
<dbReference type="GO" id="GO:0008967">
    <property type="term" value="F:phosphoglycolate phosphatase activity"/>
    <property type="evidence" value="ECO:0007669"/>
    <property type="project" value="TreeGrafter"/>
</dbReference>
<dbReference type="InterPro" id="IPR023198">
    <property type="entry name" value="PGP-like_dom2"/>
</dbReference>
<dbReference type="Gene3D" id="1.10.150.240">
    <property type="entry name" value="Putative phosphatase, domain 2"/>
    <property type="match status" value="1"/>
</dbReference>
<dbReference type="AlphaFoldDB" id="A0A402A974"/>
<dbReference type="Pfam" id="PF13419">
    <property type="entry name" value="HAD_2"/>
    <property type="match status" value="1"/>
</dbReference>
<dbReference type="SFLD" id="SFLDS00003">
    <property type="entry name" value="Haloacid_Dehalogenase"/>
    <property type="match status" value="1"/>
</dbReference>
<dbReference type="InterPro" id="IPR006439">
    <property type="entry name" value="HAD-SF_hydro_IA"/>
</dbReference>
<dbReference type="RefSeq" id="WP_161975806.1">
    <property type="nucleotide sequence ID" value="NZ_BIFR01000002.1"/>
</dbReference>
<dbReference type="InterPro" id="IPR023214">
    <property type="entry name" value="HAD_sf"/>
</dbReference>
<dbReference type="InterPro" id="IPR036412">
    <property type="entry name" value="HAD-like_sf"/>
</dbReference>
<evidence type="ECO:0000313" key="1">
    <source>
        <dbReference type="EMBL" id="GCE15679.1"/>
    </source>
</evidence>
<dbReference type="PANTHER" id="PTHR43434:SF1">
    <property type="entry name" value="PHOSPHOGLYCOLATE PHOSPHATASE"/>
    <property type="match status" value="1"/>
</dbReference>
<dbReference type="GO" id="GO:0006281">
    <property type="term" value="P:DNA repair"/>
    <property type="evidence" value="ECO:0007669"/>
    <property type="project" value="TreeGrafter"/>
</dbReference>
<sequence>MRHDLRVIIFDFDYTLADSSYGAMECINFALRSLKIPPASYESVCQTIGLSLPETFLYLTESEHEGKSSEFVRLFKERADEAMAENTVIYDTVNSTLEALSLVNIKMGVVSTKYRYRIEEILKREKILNFFEVIVGSEDVQAHKPDPEGLWLAIEHFQESKQNSLYTGDSTIDAETALRGGVPFVAVLTGVTQSQAFDSYKPVNIVNNLKELTDWILG</sequence>
<keyword evidence="2" id="KW-1185">Reference proteome</keyword>
<gene>
    <name evidence="1" type="ORF">KTT_55380</name>
</gene>
<dbReference type="EMBL" id="BIFR01000002">
    <property type="protein sequence ID" value="GCE15679.1"/>
    <property type="molecule type" value="Genomic_DNA"/>
</dbReference>
<dbReference type="Gene3D" id="3.40.50.1000">
    <property type="entry name" value="HAD superfamily/HAD-like"/>
    <property type="match status" value="1"/>
</dbReference>
<proteinExistence type="predicted"/>
<dbReference type="InterPro" id="IPR041492">
    <property type="entry name" value="HAD_2"/>
</dbReference>
<accession>A0A402A974</accession>
<name>A0A402A974_9CHLR</name>
<dbReference type="SUPFAM" id="SSF56784">
    <property type="entry name" value="HAD-like"/>
    <property type="match status" value="1"/>
</dbReference>
<comment type="caution">
    <text evidence="1">The sequence shown here is derived from an EMBL/GenBank/DDBJ whole genome shotgun (WGS) entry which is preliminary data.</text>
</comment>
<organism evidence="1 2">
    <name type="scientific">Tengunoibacter tsumagoiensis</name>
    <dbReference type="NCBI Taxonomy" id="2014871"/>
    <lineage>
        <taxon>Bacteria</taxon>
        <taxon>Bacillati</taxon>
        <taxon>Chloroflexota</taxon>
        <taxon>Ktedonobacteria</taxon>
        <taxon>Ktedonobacterales</taxon>
        <taxon>Dictyobacteraceae</taxon>
        <taxon>Tengunoibacter</taxon>
    </lineage>
</organism>
<dbReference type="InterPro" id="IPR050155">
    <property type="entry name" value="HAD-like_hydrolase_sf"/>
</dbReference>
<dbReference type="PANTHER" id="PTHR43434">
    <property type="entry name" value="PHOSPHOGLYCOLATE PHOSPHATASE"/>
    <property type="match status" value="1"/>
</dbReference>
<evidence type="ECO:0008006" key="3">
    <source>
        <dbReference type="Google" id="ProtNLM"/>
    </source>
</evidence>
<dbReference type="Proteomes" id="UP000287352">
    <property type="component" value="Unassembled WGS sequence"/>
</dbReference>
<evidence type="ECO:0000313" key="2">
    <source>
        <dbReference type="Proteomes" id="UP000287352"/>
    </source>
</evidence>
<reference evidence="2" key="1">
    <citation type="submission" date="2018-12" db="EMBL/GenBank/DDBJ databases">
        <title>Tengunoibacter tsumagoiensis gen. nov., sp. nov., Dictyobacter kobayashii sp. nov., D. alpinus sp. nov., and D. joshuensis sp. nov. and description of Dictyobacteraceae fam. nov. within the order Ktedonobacterales isolated from Tengu-no-mugimeshi.</title>
        <authorList>
            <person name="Wang C.M."/>
            <person name="Zheng Y."/>
            <person name="Sakai Y."/>
            <person name="Toyoda A."/>
            <person name="Minakuchi Y."/>
            <person name="Abe K."/>
            <person name="Yokota A."/>
            <person name="Yabe S."/>
        </authorList>
    </citation>
    <scope>NUCLEOTIDE SEQUENCE [LARGE SCALE GENOMIC DNA]</scope>
    <source>
        <strain evidence="2">Uno3</strain>
    </source>
</reference>
<dbReference type="NCBIfam" id="TIGR01549">
    <property type="entry name" value="HAD-SF-IA-v1"/>
    <property type="match status" value="1"/>
</dbReference>
<dbReference type="SFLD" id="SFLDG01129">
    <property type="entry name" value="C1.5:_HAD__Beta-PGM__Phosphata"/>
    <property type="match status" value="1"/>
</dbReference>
<dbReference type="SMR" id="A0A402A974"/>